<dbReference type="CDD" id="cd00009">
    <property type="entry name" value="AAA"/>
    <property type="match status" value="1"/>
</dbReference>
<dbReference type="InterPro" id="IPR003593">
    <property type="entry name" value="AAA+_ATPase"/>
</dbReference>
<name>A0A3N0BZY3_9MICC</name>
<dbReference type="EMBL" id="RBED01000092">
    <property type="protein sequence ID" value="RNL55456.1"/>
    <property type="molecule type" value="Genomic_DNA"/>
</dbReference>
<keyword evidence="1" id="KW-0805">Transcription regulation</keyword>
<evidence type="ECO:0000313" key="5">
    <source>
        <dbReference type="EMBL" id="RNL55456.1"/>
    </source>
</evidence>
<evidence type="ECO:0000256" key="3">
    <source>
        <dbReference type="ARBA" id="ARBA00023163"/>
    </source>
</evidence>
<dbReference type="InterPro" id="IPR000792">
    <property type="entry name" value="Tscrpt_reg_LuxR_C"/>
</dbReference>
<evidence type="ECO:0000313" key="6">
    <source>
        <dbReference type="Proteomes" id="UP000273807"/>
    </source>
</evidence>
<dbReference type="PROSITE" id="PS00622">
    <property type="entry name" value="HTH_LUXR_1"/>
    <property type="match status" value="1"/>
</dbReference>
<dbReference type="Pfam" id="PF00196">
    <property type="entry name" value="GerE"/>
    <property type="match status" value="1"/>
</dbReference>
<keyword evidence="2" id="KW-0238">DNA-binding</keyword>
<dbReference type="GO" id="GO:0006355">
    <property type="term" value="P:regulation of DNA-templated transcription"/>
    <property type="evidence" value="ECO:0007669"/>
    <property type="project" value="InterPro"/>
</dbReference>
<feature type="domain" description="HTH luxR-type" evidence="4">
    <location>
        <begin position="819"/>
        <end position="884"/>
    </location>
</feature>
<dbReference type="Gene3D" id="1.10.10.10">
    <property type="entry name" value="Winged helix-like DNA-binding domain superfamily/Winged helix DNA-binding domain"/>
    <property type="match status" value="1"/>
</dbReference>
<dbReference type="InterPro" id="IPR027417">
    <property type="entry name" value="P-loop_NTPase"/>
</dbReference>
<accession>A0A3N0BZY3</accession>
<evidence type="ECO:0000259" key="4">
    <source>
        <dbReference type="PROSITE" id="PS50043"/>
    </source>
</evidence>
<reference evidence="5 6" key="1">
    <citation type="submission" date="2018-10" db="EMBL/GenBank/DDBJ databases">
        <title>Genome sequencing of Arthrobacter oryzae TNB02.</title>
        <authorList>
            <person name="Cho Y.-J."/>
            <person name="Cho A."/>
            <person name="Kim O.-S."/>
        </authorList>
    </citation>
    <scope>NUCLEOTIDE SEQUENCE [LARGE SCALE GENOMIC DNA]</scope>
    <source>
        <strain evidence="5 6">TNB02</strain>
    </source>
</reference>
<evidence type="ECO:0000256" key="1">
    <source>
        <dbReference type="ARBA" id="ARBA00023015"/>
    </source>
</evidence>
<dbReference type="InterPro" id="IPR036388">
    <property type="entry name" value="WH-like_DNA-bd_sf"/>
</dbReference>
<comment type="caution">
    <text evidence="5">The sequence shown here is derived from an EMBL/GenBank/DDBJ whole genome shotgun (WGS) entry which is preliminary data.</text>
</comment>
<keyword evidence="3" id="KW-0804">Transcription</keyword>
<dbReference type="Proteomes" id="UP000273807">
    <property type="component" value="Unassembled WGS sequence"/>
</dbReference>
<organism evidence="5 6">
    <name type="scientific">Arthrobacter oryzae</name>
    <dbReference type="NCBI Taxonomy" id="409290"/>
    <lineage>
        <taxon>Bacteria</taxon>
        <taxon>Bacillati</taxon>
        <taxon>Actinomycetota</taxon>
        <taxon>Actinomycetes</taxon>
        <taxon>Micrococcales</taxon>
        <taxon>Micrococcaceae</taxon>
        <taxon>Arthrobacter</taxon>
    </lineage>
</organism>
<proteinExistence type="predicted"/>
<dbReference type="PANTHER" id="PTHR44688:SF16">
    <property type="entry name" value="DNA-BINDING TRANSCRIPTIONAL ACTIVATOR DEVR_DOSR"/>
    <property type="match status" value="1"/>
</dbReference>
<dbReference type="AlphaFoldDB" id="A0A3N0BZY3"/>
<dbReference type="Pfam" id="PF13191">
    <property type="entry name" value="AAA_16"/>
    <property type="match status" value="1"/>
</dbReference>
<dbReference type="PROSITE" id="PS50043">
    <property type="entry name" value="HTH_LUXR_2"/>
    <property type="match status" value="1"/>
</dbReference>
<dbReference type="OrthoDB" id="3197423at2"/>
<dbReference type="InterPro" id="IPR016032">
    <property type="entry name" value="Sig_transdc_resp-reg_C-effctor"/>
</dbReference>
<dbReference type="SMART" id="SM00382">
    <property type="entry name" value="AAA"/>
    <property type="match status" value="1"/>
</dbReference>
<dbReference type="Gene3D" id="3.40.50.300">
    <property type="entry name" value="P-loop containing nucleotide triphosphate hydrolases"/>
    <property type="match status" value="1"/>
</dbReference>
<dbReference type="InterPro" id="IPR041664">
    <property type="entry name" value="AAA_16"/>
</dbReference>
<dbReference type="SUPFAM" id="SSF52540">
    <property type="entry name" value="P-loop containing nucleoside triphosphate hydrolases"/>
    <property type="match status" value="1"/>
</dbReference>
<dbReference type="GO" id="GO:0003677">
    <property type="term" value="F:DNA binding"/>
    <property type="evidence" value="ECO:0007669"/>
    <property type="project" value="UniProtKB-KW"/>
</dbReference>
<dbReference type="PRINTS" id="PR00038">
    <property type="entry name" value="HTHLUXR"/>
</dbReference>
<sequence>MARPADSTALIERDGVVSGALDSLRSGTGSGVLIIGPAGTGRTAIVKAVLRELGQGEHFIRLTATRTLASVPFGALAPYLGNVPVRDLDSYAAVLAGITESLRSEAQPPLFVIDDAHCLDRSTAQVLARAAATGVAGLMATSLPGSLIPEDFLTLWDDGLLAKFTLSPLSPGGTHQLCEQILRSDVSPWVSRWLHTAAAGNPLMLMSLIRHARDSGVLGWRHGAWFLLSNPALAQVPASDVLYQQLRSMAPEARTAATIVALAGPLPLSQVLRFSGSRAVDALDLAGIIAVTAGTDREVRPASSMVGEIIRQRVPAARSSMLRANILGLFRADDVRPEARLNRLRWSLDCGAAIPPGQLVQAAEAANTALDPETALRAAAAVYDALFLPEARIQLAYSNYLLGRMDAAAGHLEDALPLHHGRAVYLAALLADRLRHATSEPRTQAKACGTVSGGAGRSPGLSLAGTPWTSLPAAGMAADMLLRGWDGRFPAVAAGLRELAEASRSVPEICLPALSQLAELLTAQGRMVSGLQLDEEAWLGASAACRALPLVYEEMVFRHCLNLSRAGCWIEVAAVLDDYAAQQPGRLLFSGGMLHLVRGYARLRQGRMRDSLAELRWADEELLIADPLILRPFALALAAYAARCAGNPDAAHKYVVAYGRSGCGEPRTLRLLADAYCHAAGPVPGPSRSAGAGLLQLAREADHEGLAGVEADIRRLAVRCGDTGQAAALAACSNRVEGAEARLLSSYATAVAAADAGGLINLSDDALGAGHLLLSLEAAEQAGRLVEKTPERWKQTAVQRRVHHRLVEAGTTAHLHLVPGTAGTALTGREEEIRDLVTGGATNAEIAAVLGVSPRTVAGHLSHILAKLGVRRRTELSGEPALRS</sequence>
<gene>
    <name evidence="5" type="ORF">D7003_09750</name>
</gene>
<dbReference type="SUPFAM" id="SSF46894">
    <property type="entry name" value="C-terminal effector domain of the bipartite response regulators"/>
    <property type="match status" value="1"/>
</dbReference>
<evidence type="ECO:0000256" key="2">
    <source>
        <dbReference type="ARBA" id="ARBA00023125"/>
    </source>
</evidence>
<dbReference type="PANTHER" id="PTHR44688">
    <property type="entry name" value="DNA-BINDING TRANSCRIPTIONAL ACTIVATOR DEVR_DOSR"/>
    <property type="match status" value="1"/>
</dbReference>
<dbReference type="RefSeq" id="WP_123255261.1">
    <property type="nucleotide sequence ID" value="NZ_RBED01000092.1"/>
</dbReference>
<protein>
    <submittedName>
        <fullName evidence="5">AAA family ATPase</fullName>
    </submittedName>
</protein>
<dbReference type="SMART" id="SM00421">
    <property type="entry name" value="HTH_LUXR"/>
    <property type="match status" value="1"/>
</dbReference>
<keyword evidence="6" id="KW-1185">Reference proteome</keyword>
<dbReference type="CDD" id="cd06170">
    <property type="entry name" value="LuxR_C_like"/>
    <property type="match status" value="1"/>
</dbReference>